<dbReference type="PANTHER" id="PTHR47986:SF34">
    <property type="entry name" value="RECEPTOR-LIKE KINASE TMK2"/>
    <property type="match status" value="1"/>
</dbReference>
<comment type="caution">
    <text evidence="11">The sequence shown here is derived from an EMBL/GenBank/DDBJ whole genome shotgun (WGS) entry which is preliminary data.</text>
</comment>
<evidence type="ECO:0000256" key="2">
    <source>
        <dbReference type="ARBA" id="ARBA00022614"/>
    </source>
</evidence>
<evidence type="ECO:0000256" key="3">
    <source>
        <dbReference type="ARBA" id="ARBA00022692"/>
    </source>
</evidence>
<evidence type="ECO:0000256" key="1">
    <source>
        <dbReference type="ARBA" id="ARBA00004167"/>
    </source>
</evidence>
<dbReference type="PANTHER" id="PTHR47986">
    <property type="entry name" value="OSJNBA0070M12.3 PROTEIN"/>
    <property type="match status" value="1"/>
</dbReference>
<keyword evidence="5" id="KW-0677">Repeat</keyword>
<evidence type="ECO:0000256" key="9">
    <source>
        <dbReference type="ARBA" id="ARBA00023180"/>
    </source>
</evidence>
<feature type="signal peptide" evidence="10">
    <location>
        <begin position="1"/>
        <end position="21"/>
    </location>
</feature>
<proteinExistence type="predicted"/>
<keyword evidence="4 10" id="KW-0732">Signal</keyword>
<dbReference type="AlphaFoldDB" id="A0A8T1W0A9"/>
<gene>
    <name evidence="11" type="ORF">PHYPSEUDO_000910</name>
</gene>
<sequence>MQSCAVAVVWLLLSWAGETLAITRNERGALKLLYWATHGQRWAAQWDIQNEHSDPCLDNVRGWYGIVCDRNGRIRSIRLANNNLVGVLPPEFPRSDLSGLQELDLSSNFLTGYVPETMSRLIGLRTLRLDRNHFVGAIPASLAKLAKLEFLEVQDNNFDPLNSNGAVLPAEVQQLTDSEGQHCHIIS</sequence>
<evidence type="ECO:0000256" key="8">
    <source>
        <dbReference type="ARBA" id="ARBA00023170"/>
    </source>
</evidence>
<dbReference type="InterPro" id="IPR052422">
    <property type="entry name" value="Auxin_Ser/Thr_Kinase"/>
</dbReference>
<keyword evidence="12" id="KW-1185">Reference proteome</keyword>
<dbReference type="OrthoDB" id="776842at2759"/>
<evidence type="ECO:0008006" key="13">
    <source>
        <dbReference type="Google" id="ProtNLM"/>
    </source>
</evidence>
<dbReference type="FunFam" id="3.80.10.10:FF:000041">
    <property type="entry name" value="LRR receptor-like serine/threonine-protein kinase ERECTA"/>
    <property type="match status" value="1"/>
</dbReference>
<protein>
    <recommendedName>
        <fullName evidence="13">Leucine-rich repeat-containing N-terminal plant-type domain-containing protein</fullName>
    </recommendedName>
</protein>
<evidence type="ECO:0000256" key="7">
    <source>
        <dbReference type="ARBA" id="ARBA00023136"/>
    </source>
</evidence>
<name>A0A8T1W0A9_9STRA</name>
<keyword evidence="7" id="KW-0472">Membrane</keyword>
<accession>A0A8T1W0A9</accession>
<evidence type="ECO:0000256" key="10">
    <source>
        <dbReference type="SAM" id="SignalP"/>
    </source>
</evidence>
<keyword evidence="8" id="KW-0675">Receptor</keyword>
<evidence type="ECO:0000256" key="5">
    <source>
        <dbReference type="ARBA" id="ARBA00022737"/>
    </source>
</evidence>
<comment type="subcellular location">
    <subcellularLocation>
        <location evidence="1">Membrane</location>
        <topology evidence="1">Single-pass membrane protein</topology>
    </subcellularLocation>
</comment>
<keyword evidence="2" id="KW-0433">Leucine-rich repeat</keyword>
<organism evidence="11 12">
    <name type="scientific">Phytophthora pseudosyringae</name>
    <dbReference type="NCBI Taxonomy" id="221518"/>
    <lineage>
        <taxon>Eukaryota</taxon>
        <taxon>Sar</taxon>
        <taxon>Stramenopiles</taxon>
        <taxon>Oomycota</taxon>
        <taxon>Peronosporomycetes</taxon>
        <taxon>Peronosporales</taxon>
        <taxon>Peronosporaceae</taxon>
        <taxon>Phytophthora</taxon>
    </lineage>
</organism>
<dbReference type="GO" id="GO:0016020">
    <property type="term" value="C:membrane"/>
    <property type="evidence" value="ECO:0007669"/>
    <property type="project" value="UniProtKB-SubCell"/>
</dbReference>
<dbReference type="InterPro" id="IPR001611">
    <property type="entry name" value="Leu-rich_rpt"/>
</dbReference>
<evidence type="ECO:0000256" key="4">
    <source>
        <dbReference type="ARBA" id="ARBA00022729"/>
    </source>
</evidence>
<dbReference type="Proteomes" id="UP000694044">
    <property type="component" value="Unassembled WGS sequence"/>
</dbReference>
<keyword evidence="9" id="KW-0325">Glycoprotein</keyword>
<evidence type="ECO:0000313" key="11">
    <source>
        <dbReference type="EMBL" id="KAG7385948.1"/>
    </source>
</evidence>
<reference evidence="11" key="1">
    <citation type="submission" date="2021-02" db="EMBL/GenBank/DDBJ databases">
        <authorList>
            <person name="Palmer J.M."/>
        </authorList>
    </citation>
    <scope>NUCLEOTIDE SEQUENCE</scope>
    <source>
        <strain evidence="11">SCRP734</strain>
    </source>
</reference>
<keyword evidence="3" id="KW-0812">Transmembrane</keyword>
<feature type="chain" id="PRO_5035731788" description="Leucine-rich repeat-containing N-terminal plant-type domain-containing protein" evidence="10">
    <location>
        <begin position="22"/>
        <end position="187"/>
    </location>
</feature>
<evidence type="ECO:0000313" key="12">
    <source>
        <dbReference type="Proteomes" id="UP000694044"/>
    </source>
</evidence>
<keyword evidence="6" id="KW-1133">Transmembrane helix</keyword>
<dbReference type="EMBL" id="JAGDFM010000111">
    <property type="protein sequence ID" value="KAG7385948.1"/>
    <property type="molecule type" value="Genomic_DNA"/>
</dbReference>
<evidence type="ECO:0000256" key="6">
    <source>
        <dbReference type="ARBA" id="ARBA00022989"/>
    </source>
</evidence>
<dbReference type="Pfam" id="PF13855">
    <property type="entry name" value="LRR_8"/>
    <property type="match status" value="1"/>
</dbReference>